<dbReference type="EMBL" id="BSYO01000014">
    <property type="protein sequence ID" value="GMH14410.1"/>
    <property type="molecule type" value="Genomic_DNA"/>
</dbReference>
<evidence type="ECO:0000313" key="2">
    <source>
        <dbReference type="Proteomes" id="UP001279734"/>
    </source>
</evidence>
<dbReference type="AlphaFoldDB" id="A0AAD3SPC2"/>
<dbReference type="Proteomes" id="UP001279734">
    <property type="component" value="Unassembled WGS sequence"/>
</dbReference>
<protein>
    <submittedName>
        <fullName evidence="1">Uncharacterized protein</fullName>
    </submittedName>
</protein>
<reference evidence="1" key="1">
    <citation type="submission" date="2023-05" db="EMBL/GenBank/DDBJ databases">
        <title>Nepenthes gracilis genome sequencing.</title>
        <authorList>
            <person name="Fukushima K."/>
        </authorList>
    </citation>
    <scope>NUCLEOTIDE SEQUENCE</scope>
    <source>
        <strain evidence="1">SING2019-196</strain>
    </source>
</reference>
<organism evidence="1 2">
    <name type="scientific">Nepenthes gracilis</name>
    <name type="common">Slender pitcher plant</name>
    <dbReference type="NCBI Taxonomy" id="150966"/>
    <lineage>
        <taxon>Eukaryota</taxon>
        <taxon>Viridiplantae</taxon>
        <taxon>Streptophyta</taxon>
        <taxon>Embryophyta</taxon>
        <taxon>Tracheophyta</taxon>
        <taxon>Spermatophyta</taxon>
        <taxon>Magnoliopsida</taxon>
        <taxon>eudicotyledons</taxon>
        <taxon>Gunneridae</taxon>
        <taxon>Pentapetalae</taxon>
        <taxon>Caryophyllales</taxon>
        <taxon>Nepenthaceae</taxon>
        <taxon>Nepenthes</taxon>
    </lineage>
</organism>
<comment type="caution">
    <text evidence="1">The sequence shown here is derived from an EMBL/GenBank/DDBJ whole genome shotgun (WGS) entry which is preliminary data.</text>
</comment>
<name>A0AAD3SPC2_NEPGR</name>
<sequence>MCSCFSESSRANTLSLSTSANVRTKGDLCINHILAPLMDSLGNCEVAKHLIQFHCTIRWKEARGLQMSGMTSHNLVIHGPYTPENVAAPCQYKMERGGGCICDGPSIEPDAPVTGD</sequence>
<evidence type="ECO:0000313" key="1">
    <source>
        <dbReference type="EMBL" id="GMH14410.1"/>
    </source>
</evidence>
<accession>A0AAD3SPC2</accession>
<keyword evidence="2" id="KW-1185">Reference proteome</keyword>
<gene>
    <name evidence="1" type="ORF">Nepgr_016251</name>
</gene>
<proteinExistence type="predicted"/>